<gene>
    <name evidence="8" type="ORF">C7450_102138</name>
</gene>
<dbReference type="RefSeq" id="WP_110373382.1">
    <property type="nucleotide sequence ID" value="NZ_JAHBRY010000002.1"/>
</dbReference>
<evidence type="ECO:0000259" key="7">
    <source>
        <dbReference type="Pfam" id="PF00171"/>
    </source>
</evidence>
<feature type="domain" description="Aldehyde dehydrogenase" evidence="7">
    <location>
        <begin position="19"/>
        <end position="483"/>
    </location>
</feature>
<dbReference type="InterPro" id="IPR016161">
    <property type="entry name" value="Ald_DH/histidinol_DH"/>
</dbReference>
<keyword evidence="9" id="KW-1185">Reference proteome</keyword>
<dbReference type="InterPro" id="IPR029510">
    <property type="entry name" value="Ald_DH_CS_GLU"/>
</dbReference>
<dbReference type="EMBL" id="QJJK01000002">
    <property type="protein sequence ID" value="PXW63223.1"/>
    <property type="molecule type" value="Genomic_DNA"/>
</dbReference>
<keyword evidence="4" id="KW-0558">Oxidation</keyword>
<keyword evidence="3 6" id="KW-0560">Oxidoreductase</keyword>
<evidence type="ECO:0000256" key="6">
    <source>
        <dbReference type="RuleBase" id="RU003345"/>
    </source>
</evidence>
<dbReference type="InterPro" id="IPR015590">
    <property type="entry name" value="Aldehyde_DH_dom"/>
</dbReference>
<name>A0A2V3UD93_9HYPH</name>
<dbReference type="Pfam" id="PF00171">
    <property type="entry name" value="Aldedh"/>
    <property type="match status" value="1"/>
</dbReference>
<dbReference type="PROSITE" id="PS00687">
    <property type="entry name" value="ALDEHYDE_DEHYDR_GLU"/>
    <property type="match status" value="1"/>
</dbReference>
<evidence type="ECO:0000256" key="4">
    <source>
        <dbReference type="ARBA" id="ARBA00023097"/>
    </source>
</evidence>
<sequence length="498" mass="54066">MTSHAGELPRLDMYIGGEWVKPASGEYFETVDPFTARPWAMVARGGAADADRAIQAAHKAFKEGPWGKMHPSERGKLIYRLGQLIEEHADALAEIEVRDNGRLLAEMQHQIRYIPKWFYYYAGLADKIEGVVHPCDKPALSFSRPEPLGVCVGIVPWNAPLLLLSLKAAPALAAGNTIVMKPAEYTSATALKLMELVEAAGFPPGVINVVTGFGKEAGEPLVTHPLTRHLGFTGSTATGAYLYSLAAKDVKRASLELGGKSPNIVFSDADIDNAVRGVVGGIFGAVGQTCIAGSRLLVQRGIHDQFVEKLAAFSKSARIGNPRDITTQIGPIANRMQYDKVLGYIDIARQEGAELVLGGKRPDIAECAEGFFIEPTIFTGVNNEMRIAREEVFGPVLSTIIFDEMEEAVEIANDSEFGLAAGVWTANMRQALRMSEMLEAGSVWVNTYRDISYTTPFGGYKKSGIGRENGVEGIREYLQTKAVWLSTAEEIDNPFVIG</sequence>
<dbReference type="Proteomes" id="UP000248021">
    <property type="component" value="Unassembled WGS sequence"/>
</dbReference>
<dbReference type="PANTHER" id="PTHR11699">
    <property type="entry name" value="ALDEHYDE DEHYDROGENASE-RELATED"/>
    <property type="match status" value="1"/>
</dbReference>
<dbReference type="FunFam" id="3.40.309.10:FF:000012">
    <property type="entry name" value="Betaine aldehyde dehydrogenase"/>
    <property type="match status" value="1"/>
</dbReference>
<dbReference type="Gene3D" id="3.40.605.10">
    <property type="entry name" value="Aldehyde Dehydrogenase, Chain A, domain 1"/>
    <property type="match status" value="1"/>
</dbReference>
<dbReference type="CDD" id="cd07114">
    <property type="entry name" value="ALDH_DhaS"/>
    <property type="match status" value="1"/>
</dbReference>
<dbReference type="AlphaFoldDB" id="A0A2V3UD93"/>
<evidence type="ECO:0000256" key="5">
    <source>
        <dbReference type="PROSITE-ProRule" id="PRU10007"/>
    </source>
</evidence>
<keyword evidence="2" id="KW-0630">Potassium</keyword>
<dbReference type="InterPro" id="IPR016162">
    <property type="entry name" value="Ald_DH_N"/>
</dbReference>
<organism evidence="8 9">
    <name type="scientific">Chelatococcus asaccharovorans</name>
    <dbReference type="NCBI Taxonomy" id="28210"/>
    <lineage>
        <taxon>Bacteria</taxon>
        <taxon>Pseudomonadati</taxon>
        <taxon>Pseudomonadota</taxon>
        <taxon>Alphaproteobacteria</taxon>
        <taxon>Hyphomicrobiales</taxon>
        <taxon>Chelatococcaceae</taxon>
        <taxon>Chelatococcus</taxon>
    </lineage>
</organism>
<evidence type="ECO:0000313" key="9">
    <source>
        <dbReference type="Proteomes" id="UP000248021"/>
    </source>
</evidence>
<dbReference type="InterPro" id="IPR016163">
    <property type="entry name" value="Ald_DH_C"/>
</dbReference>
<evidence type="ECO:0000313" key="8">
    <source>
        <dbReference type="EMBL" id="PXW63223.1"/>
    </source>
</evidence>
<feature type="active site" evidence="5">
    <location>
        <position position="256"/>
    </location>
</feature>
<reference evidence="8 9" key="1">
    <citation type="submission" date="2018-05" db="EMBL/GenBank/DDBJ databases">
        <title>Genomic Encyclopedia of Type Strains, Phase IV (KMG-IV): sequencing the most valuable type-strain genomes for metagenomic binning, comparative biology and taxonomic classification.</title>
        <authorList>
            <person name="Goeker M."/>
        </authorList>
    </citation>
    <scope>NUCLEOTIDE SEQUENCE [LARGE SCALE GENOMIC DNA]</scope>
    <source>
        <strain evidence="8 9">DSM 6462</strain>
    </source>
</reference>
<dbReference type="FunFam" id="3.40.605.10:FF:000007">
    <property type="entry name" value="NAD/NADP-dependent betaine aldehyde dehydrogenase"/>
    <property type="match status" value="1"/>
</dbReference>
<proteinExistence type="inferred from homology"/>
<dbReference type="FunFam" id="3.40.605.10:FF:000026">
    <property type="entry name" value="Aldehyde dehydrogenase, putative"/>
    <property type="match status" value="1"/>
</dbReference>
<accession>A0A2V3UD93</accession>
<comment type="similarity">
    <text evidence="1 6">Belongs to the aldehyde dehydrogenase family.</text>
</comment>
<dbReference type="SUPFAM" id="SSF53720">
    <property type="entry name" value="ALDH-like"/>
    <property type="match status" value="1"/>
</dbReference>
<protein>
    <submittedName>
        <fullName evidence="8">Aldehyde dehydrogenase (NAD+)/betaine-aldehyde dehydrogenase</fullName>
    </submittedName>
</protein>
<dbReference type="GO" id="GO:0016620">
    <property type="term" value="F:oxidoreductase activity, acting on the aldehyde or oxo group of donors, NAD or NADP as acceptor"/>
    <property type="evidence" value="ECO:0007669"/>
    <property type="project" value="InterPro"/>
</dbReference>
<dbReference type="OrthoDB" id="8175464at2"/>
<comment type="caution">
    <text evidence="8">The sequence shown here is derived from an EMBL/GenBank/DDBJ whole genome shotgun (WGS) entry which is preliminary data.</text>
</comment>
<dbReference type="Gene3D" id="3.40.309.10">
    <property type="entry name" value="Aldehyde Dehydrogenase, Chain A, domain 2"/>
    <property type="match status" value="1"/>
</dbReference>
<evidence type="ECO:0000256" key="1">
    <source>
        <dbReference type="ARBA" id="ARBA00009986"/>
    </source>
</evidence>
<evidence type="ECO:0000256" key="2">
    <source>
        <dbReference type="ARBA" id="ARBA00022958"/>
    </source>
</evidence>
<evidence type="ECO:0000256" key="3">
    <source>
        <dbReference type="ARBA" id="ARBA00023002"/>
    </source>
</evidence>